<dbReference type="CDD" id="cd01650">
    <property type="entry name" value="RT_nLTR_like"/>
    <property type="match status" value="1"/>
</dbReference>
<dbReference type="Gene3D" id="3.60.10.10">
    <property type="entry name" value="Endonuclease/exonuclease/phosphatase"/>
    <property type="match status" value="1"/>
</dbReference>
<evidence type="ECO:0000313" key="3">
    <source>
        <dbReference type="Proteomes" id="UP000815677"/>
    </source>
</evidence>
<dbReference type="InterPro" id="IPR000477">
    <property type="entry name" value="RT_dom"/>
</dbReference>
<feature type="non-terminal residue" evidence="2">
    <location>
        <position position="905"/>
    </location>
</feature>
<dbReference type="PROSITE" id="PS50878">
    <property type="entry name" value="RT_POL"/>
    <property type="match status" value="1"/>
</dbReference>
<proteinExistence type="predicted"/>
<dbReference type="SUPFAM" id="SSF56672">
    <property type="entry name" value="DNA/RNA polymerases"/>
    <property type="match status" value="1"/>
</dbReference>
<accession>A0ABQ0L187</accession>
<protein>
    <recommendedName>
        <fullName evidence="1">Reverse transcriptase domain-containing protein</fullName>
    </recommendedName>
</protein>
<dbReference type="CDD" id="cd09076">
    <property type="entry name" value="L1-EN"/>
    <property type="match status" value="1"/>
</dbReference>
<reference evidence="2" key="1">
    <citation type="submission" date="2014-09" db="EMBL/GenBank/DDBJ databases">
        <title>Genome sequence of the luminous mushroom Mycena chlorophos for searching fungal bioluminescence genes.</title>
        <authorList>
            <person name="Tanaka Y."/>
            <person name="Kasuga D."/>
            <person name="Oba Y."/>
            <person name="Hase S."/>
            <person name="Sato K."/>
            <person name="Oba Y."/>
            <person name="Sakakibara Y."/>
        </authorList>
    </citation>
    <scope>NUCLEOTIDE SEQUENCE</scope>
</reference>
<organism evidence="2 3">
    <name type="scientific">Mycena chlorophos</name>
    <name type="common">Agaric fungus</name>
    <name type="synonym">Agaricus chlorophos</name>
    <dbReference type="NCBI Taxonomy" id="658473"/>
    <lineage>
        <taxon>Eukaryota</taxon>
        <taxon>Fungi</taxon>
        <taxon>Dikarya</taxon>
        <taxon>Basidiomycota</taxon>
        <taxon>Agaricomycotina</taxon>
        <taxon>Agaricomycetes</taxon>
        <taxon>Agaricomycetidae</taxon>
        <taxon>Agaricales</taxon>
        <taxon>Marasmiineae</taxon>
        <taxon>Mycenaceae</taxon>
        <taxon>Mycena</taxon>
    </lineage>
</organism>
<evidence type="ECO:0000313" key="2">
    <source>
        <dbReference type="EMBL" id="GAT44257.1"/>
    </source>
</evidence>
<evidence type="ECO:0000259" key="1">
    <source>
        <dbReference type="PROSITE" id="PS50878"/>
    </source>
</evidence>
<sequence>MHDEKIGIIAVGETHLTDSQIEQIENPHGGGKRLKIFNSSNPETPGKGGIAVVINKDIANVQGIDVRRLIPGRAILTKIPWHGELTLTVLAVYAPADSPALNKAFWEQLRSLWLTENLPVPDVVLGDTNLVEDAMDRLPERVDDKNARAALADFKKLLDLKDGWRTTYPDERSFTYHHGTSTHSRIDRIYVTPQLHKHCRFWEISDTAGNLSDHNLITVTICAPGAPFIGPGRYTMPLYILNDKVFVEYASKGAKDLLQRFEHPETNKQLAFKHYKEDVLEFAKKRASLTSGLLEQQRQKLVGERDELMANISPDTDPDEDSQKQAAAKLSEIQKNLTNVVGRQRARKTKTTKIRYEKELDTISKYSVRVMKETKPRDTISFLRRTDRGISQEAKRSDKMAELTRDYHNDLQFDESELIPEEKAEKIDKVLFEVNTPPRAYGIEELCELLTEANIRHALKNAARGKAAGLDGIPAEFWIKLEEIFQREQKKKEGNGQENEEDPSVNIVLLLTKVFNDIEERGVDPLSNFAEGWMCPIYKKKDVTDIANYRPITVLNTDYKLFTKALSVNLAKFMPSLIHKNQAGFMKGRSIADQIFLATEMVEYAEEELENGVLLALDQEKAYDQTSHQYLWKAMAHYGIPERFIETVKSLYRFAETQVAINGVLSTPFRITRGVRQGNPLSCFLFNIAIEPLAEMLRRSELTGFTVPGIWERLIVTLFADDTTVYLSEKDSWRELKKILDRWCDASSAKFNVSKTEAIPIGTEEYRQRVVETRKLNEDDEPFPEGARVVPDKESARILGARVGNKVPVNSIETPMLERVGEELNKYQAMNLTLEMKRHFVQLTVGSLTQYKTQVNQMSKFAERQLIKMTRDFMWDGAKTSPVDRDTLMAPIEAGGKKILDIEAR</sequence>
<dbReference type="InterPro" id="IPR005135">
    <property type="entry name" value="Endo/exonuclease/phosphatase"/>
</dbReference>
<dbReference type="InterPro" id="IPR043502">
    <property type="entry name" value="DNA/RNA_pol_sf"/>
</dbReference>
<dbReference type="Proteomes" id="UP000815677">
    <property type="component" value="Unassembled WGS sequence"/>
</dbReference>
<gene>
    <name evidence="2" type="ORF">MCHLO_01895</name>
</gene>
<dbReference type="PANTHER" id="PTHR19446">
    <property type="entry name" value="REVERSE TRANSCRIPTASES"/>
    <property type="match status" value="1"/>
</dbReference>
<dbReference type="SUPFAM" id="SSF56219">
    <property type="entry name" value="DNase I-like"/>
    <property type="match status" value="1"/>
</dbReference>
<keyword evidence="3" id="KW-1185">Reference proteome</keyword>
<dbReference type="EMBL" id="DF839601">
    <property type="protein sequence ID" value="GAT44257.1"/>
    <property type="molecule type" value="Genomic_DNA"/>
</dbReference>
<dbReference type="Pfam" id="PF00078">
    <property type="entry name" value="RVT_1"/>
    <property type="match status" value="1"/>
</dbReference>
<name>A0ABQ0L187_MYCCL</name>
<dbReference type="InterPro" id="IPR036691">
    <property type="entry name" value="Endo/exonu/phosph_ase_sf"/>
</dbReference>
<dbReference type="Pfam" id="PF03372">
    <property type="entry name" value="Exo_endo_phos"/>
    <property type="match status" value="1"/>
</dbReference>
<feature type="domain" description="Reverse transcriptase" evidence="1">
    <location>
        <begin position="518"/>
        <end position="803"/>
    </location>
</feature>